<reference evidence="2" key="1">
    <citation type="submission" date="2019-04" db="EMBL/GenBank/DDBJ databases">
        <authorList>
            <person name="Alioto T."/>
            <person name="Alioto T."/>
        </authorList>
    </citation>
    <scope>NUCLEOTIDE SEQUENCE [LARGE SCALE GENOMIC DNA]</scope>
</reference>
<protein>
    <submittedName>
        <fullName evidence="2">Uncharacterized protein</fullName>
    </submittedName>
</protein>
<feature type="non-terminal residue" evidence="2">
    <location>
        <position position="73"/>
    </location>
</feature>
<gene>
    <name evidence="2" type="ORF">MONAX_5E045246</name>
</gene>
<feature type="region of interest" description="Disordered" evidence="1">
    <location>
        <begin position="1"/>
        <end position="73"/>
    </location>
</feature>
<feature type="non-terminal residue" evidence="2">
    <location>
        <position position="1"/>
    </location>
</feature>
<evidence type="ECO:0000313" key="3">
    <source>
        <dbReference type="Proteomes" id="UP000335636"/>
    </source>
</evidence>
<dbReference type="AlphaFoldDB" id="A0A5E4CGX1"/>
<name>A0A5E4CGX1_MARMO</name>
<proteinExistence type="predicted"/>
<evidence type="ECO:0000313" key="2">
    <source>
        <dbReference type="EMBL" id="VTJ81147.1"/>
    </source>
</evidence>
<sequence>RGLGAARRSLGPLEPPGPQRAPAESTSTSALEPARVYAPRRRAALGGTPPAASGATGRAQQAARAGGKLERRR</sequence>
<feature type="compositionally biased region" description="Low complexity" evidence="1">
    <location>
        <begin position="44"/>
        <end position="66"/>
    </location>
</feature>
<evidence type="ECO:0000256" key="1">
    <source>
        <dbReference type="SAM" id="MobiDB-lite"/>
    </source>
</evidence>
<comment type="caution">
    <text evidence="2">The sequence shown here is derived from an EMBL/GenBank/DDBJ whole genome shotgun (WGS) entry which is preliminary data.</text>
</comment>
<dbReference type="Proteomes" id="UP000335636">
    <property type="component" value="Unassembled WGS sequence"/>
</dbReference>
<accession>A0A5E4CGX1</accession>
<dbReference type="EMBL" id="CABDUW010001392">
    <property type="protein sequence ID" value="VTJ81147.1"/>
    <property type="molecule type" value="Genomic_DNA"/>
</dbReference>
<keyword evidence="3" id="KW-1185">Reference proteome</keyword>
<organism evidence="2 3">
    <name type="scientific">Marmota monax</name>
    <name type="common">Woodchuck</name>
    <dbReference type="NCBI Taxonomy" id="9995"/>
    <lineage>
        <taxon>Eukaryota</taxon>
        <taxon>Metazoa</taxon>
        <taxon>Chordata</taxon>
        <taxon>Craniata</taxon>
        <taxon>Vertebrata</taxon>
        <taxon>Euteleostomi</taxon>
        <taxon>Mammalia</taxon>
        <taxon>Eutheria</taxon>
        <taxon>Euarchontoglires</taxon>
        <taxon>Glires</taxon>
        <taxon>Rodentia</taxon>
        <taxon>Sciuromorpha</taxon>
        <taxon>Sciuridae</taxon>
        <taxon>Xerinae</taxon>
        <taxon>Marmotini</taxon>
        <taxon>Marmota</taxon>
    </lineage>
</organism>